<keyword evidence="1" id="KW-0472">Membrane</keyword>
<evidence type="ECO:0000256" key="1">
    <source>
        <dbReference type="SAM" id="Phobius"/>
    </source>
</evidence>
<keyword evidence="1" id="KW-0812">Transmembrane</keyword>
<evidence type="ECO:0000313" key="2">
    <source>
        <dbReference type="EMBL" id="GEB32335.1"/>
    </source>
</evidence>
<keyword evidence="3" id="KW-1185">Reference proteome</keyword>
<keyword evidence="1" id="KW-1133">Transmembrane helix</keyword>
<organism evidence="2 3">
    <name type="scientific">Brevibacillus parabrevis</name>
    <dbReference type="NCBI Taxonomy" id="54914"/>
    <lineage>
        <taxon>Bacteria</taxon>
        <taxon>Bacillati</taxon>
        <taxon>Bacillota</taxon>
        <taxon>Bacilli</taxon>
        <taxon>Bacillales</taxon>
        <taxon>Paenibacillaceae</taxon>
        <taxon>Brevibacillus</taxon>
    </lineage>
</organism>
<dbReference type="AlphaFoldDB" id="A0A4Y3PHR5"/>
<dbReference type="Proteomes" id="UP000316882">
    <property type="component" value="Unassembled WGS sequence"/>
</dbReference>
<dbReference type="GeneID" id="87613371"/>
<feature type="transmembrane region" description="Helical" evidence="1">
    <location>
        <begin position="6"/>
        <end position="27"/>
    </location>
</feature>
<dbReference type="RefSeq" id="WP_122963366.1">
    <property type="nucleotide sequence ID" value="NZ_BJMH01000007.1"/>
</dbReference>
<reference evidence="2 3" key="1">
    <citation type="submission" date="2019-06" db="EMBL/GenBank/DDBJ databases">
        <title>Whole genome shotgun sequence of Brevibacillus parabrevis NBRC 12334.</title>
        <authorList>
            <person name="Hosoyama A."/>
            <person name="Uohara A."/>
            <person name="Ohji S."/>
            <person name="Ichikawa N."/>
        </authorList>
    </citation>
    <scope>NUCLEOTIDE SEQUENCE [LARGE SCALE GENOMIC DNA]</scope>
    <source>
        <strain evidence="2 3">NBRC 12334</strain>
    </source>
</reference>
<accession>A0A4Y3PHR5</accession>
<proteinExistence type="predicted"/>
<name>A0A4Y3PHR5_BREPA</name>
<feature type="transmembrane region" description="Helical" evidence="1">
    <location>
        <begin position="39"/>
        <end position="60"/>
    </location>
</feature>
<comment type="caution">
    <text evidence="2">The sequence shown here is derived from an EMBL/GenBank/DDBJ whole genome shotgun (WGS) entry which is preliminary data.</text>
</comment>
<sequence length="63" mass="6810">MQQLANIILIFSLSFTAICIVRAVSQYKKGSVAEKKKQVTTGLISLGITLITVVFATMFVTSS</sequence>
<evidence type="ECO:0000313" key="3">
    <source>
        <dbReference type="Proteomes" id="UP000316882"/>
    </source>
</evidence>
<gene>
    <name evidence="2" type="ORF">BPA01_19150</name>
</gene>
<protein>
    <submittedName>
        <fullName evidence="2">Uncharacterized protein</fullName>
    </submittedName>
</protein>
<dbReference type="EMBL" id="BJMH01000007">
    <property type="protein sequence ID" value="GEB32335.1"/>
    <property type="molecule type" value="Genomic_DNA"/>
</dbReference>